<proteinExistence type="predicted"/>
<dbReference type="SUPFAM" id="SSF55961">
    <property type="entry name" value="Bet v1-like"/>
    <property type="match status" value="1"/>
</dbReference>
<evidence type="ECO:0000313" key="1">
    <source>
        <dbReference type="EMBL" id="RFA33230.1"/>
    </source>
</evidence>
<organism evidence="1 2">
    <name type="scientific">Alkalilimnicola ehrlichii</name>
    <dbReference type="NCBI Taxonomy" id="351052"/>
    <lineage>
        <taxon>Bacteria</taxon>
        <taxon>Pseudomonadati</taxon>
        <taxon>Pseudomonadota</taxon>
        <taxon>Gammaproteobacteria</taxon>
        <taxon>Chromatiales</taxon>
        <taxon>Ectothiorhodospiraceae</taxon>
        <taxon>Alkalilimnicola</taxon>
    </lineage>
</organism>
<dbReference type="RefSeq" id="WP_116303466.1">
    <property type="nucleotide sequence ID" value="NZ_NFZW01000022.1"/>
</dbReference>
<protein>
    <recommendedName>
        <fullName evidence="3">SRPBCC family protein</fullName>
    </recommendedName>
</protein>
<gene>
    <name evidence="1" type="ORF">CAL65_17835</name>
</gene>
<dbReference type="Proteomes" id="UP000256763">
    <property type="component" value="Unassembled WGS sequence"/>
</dbReference>
<comment type="caution">
    <text evidence="1">The sequence shown here is derived from an EMBL/GenBank/DDBJ whole genome shotgun (WGS) entry which is preliminary data.</text>
</comment>
<accession>A0A3E0WJQ7</accession>
<name>A0A3E0WJQ7_9GAMM</name>
<sequence length="147" mass="17036">MRAIITSTLPAPAEKAWSLVKQSNTLLYVTKGFLGFSGSDRFPREWREGATEETRLLFFGVVPGWRHRLTFQEISDAKRELATCEGGGLVPIWNHLIKVEELEGQACRYTDDVEIQAGPLTLLVWLYANVFYRYRQWRWRSLLKRSA</sequence>
<evidence type="ECO:0000313" key="2">
    <source>
        <dbReference type="Proteomes" id="UP000256763"/>
    </source>
</evidence>
<evidence type="ECO:0008006" key="3">
    <source>
        <dbReference type="Google" id="ProtNLM"/>
    </source>
</evidence>
<dbReference type="EMBL" id="NFZW01000022">
    <property type="protein sequence ID" value="RFA33230.1"/>
    <property type="molecule type" value="Genomic_DNA"/>
</dbReference>
<dbReference type="InterPro" id="IPR023393">
    <property type="entry name" value="START-like_dom_sf"/>
</dbReference>
<keyword evidence="2" id="KW-1185">Reference proteome</keyword>
<dbReference type="OrthoDB" id="7428016at2"/>
<reference evidence="2" key="1">
    <citation type="submission" date="2017-05" db="EMBL/GenBank/DDBJ databases">
        <authorList>
            <person name="Sharma S."/>
            <person name="Sidhu C."/>
            <person name="Pinnaka A.K."/>
        </authorList>
    </citation>
    <scope>NUCLEOTIDE SEQUENCE [LARGE SCALE GENOMIC DNA]</scope>
    <source>
        <strain evidence="2">AK93</strain>
    </source>
</reference>
<dbReference type="AlphaFoldDB" id="A0A3E0WJQ7"/>
<dbReference type="Gene3D" id="3.30.530.20">
    <property type="match status" value="1"/>
</dbReference>